<sequence>MDPTSSPTDDITVLNIIDRLTSDLLGHTDDGSSETKASQERILARAKRALSDPAIDRDDLHEKFKMVIRMADMERIFNMAKSMEESAKTPHRAQLRKHYMTKEKDPMTWYEASEMEEIGHIRSWSIAGRKAEEAPGTPYLDRLEHLSVVSKTTRRDLLGAIRIYSERNEAFHNLEASIDKNIKNDGTVDWVSIREKCEEKKTSLDADLLAGRLSKKQRDQFHVFVDQWLQLKLDGKSQIEAKALSNFETAVAKREKEKTTPPPHPFPSIYTDGKWDDIDL</sequence>
<comment type="caution">
    <text evidence="2">The sequence shown here is derived from an EMBL/GenBank/DDBJ whole genome shotgun (WGS) entry which is preliminary data.</text>
</comment>
<evidence type="ECO:0000313" key="3">
    <source>
        <dbReference type="Proteomes" id="UP001172155"/>
    </source>
</evidence>
<dbReference type="AlphaFoldDB" id="A0AA40F181"/>
<gene>
    <name evidence="2" type="ORF">B0T18DRAFT_388945</name>
</gene>
<name>A0AA40F181_9PEZI</name>
<organism evidence="2 3">
    <name type="scientific">Schizothecium vesticola</name>
    <dbReference type="NCBI Taxonomy" id="314040"/>
    <lineage>
        <taxon>Eukaryota</taxon>
        <taxon>Fungi</taxon>
        <taxon>Dikarya</taxon>
        <taxon>Ascomycota</taxon>
        <taxon>Pezizomycotina</taxon>
        <taxon>Sordariomycetes</taxon>
        <taxon>Sordariomycetidae</taxon>
        <taxon>Sordariales</taxon>
        <taxon>Schizotheciaceae</taxon>
        <taxon>Schizothecium</taxon>
    </lineage>
</organism>
<proteinExistence type="predicted"/>
<feature type="region of interest" description="Disordered" evidence="1">
    <location>
        <begin position="252"/>
        <end position="280"/>
    </location>
</feature>
<dbReference type="EMBL" id="JAUKUD010000003">
    <property type="protein sequence ID" value="KAK0749330.1"/>
    <property type="molecule type" value="Genomic_DNA"/>
</dbReference>
<protein>
    <submittedName>
        <fullName evidence="2">Uncharacterized protein</fullName>
    </submittedName>
</protein>
<keyword evidence="3" id="KW-1185">Reference proteome</keyword>
<dbReference type="Proteomes" id="UP001172155">
    <property type="component" value="Unassembled WGS sequence"/>
</dbReference>
<evidence type="ECO:0000256" key="1">
    <source>
        <dbReference type="SAM" id="MobiDB-lite"/>
    </source>
</evidence>
<evidence type="ECO:0000313" key="2">
    <source>
        <dbReference type="EMBL" id="KAK0749330.1"/>
    </source>
</evidence>
<reference evidence="2" key="1">
    <citation type="submission" date="2023-06" db="EMBL/GenBank/DDBJ databases">
        <title>Genome-scale phylogeny and comparative genomics of the fungal order Sordariales.</title>
        <authorList>
            <consortium name="Lawrence Berkeley National Laboratory"/>
            <person name="Hensen N."/>
            <person name="Bonometti L."/>
            <person name="Westerberg I."/>
            <person name="Brannstrom I.O."/>
            <person name="Guillou S."/>
            <person name="Cros-Aarteil S."/>
            <person name="Calhoun S."/>
            <person name="Haridas S."/>
            <person name="Kuo A."/>
            <person name="Mondo S."/>
            <person name="Pangilinan J."/>
            <person name="Riley R."/>
            <person name="LaButti K."/>
            <person name="Andreopoulos B."/>
            <person name="Lipzen A."/>
            <person name="Chen C."/>
            <person name="Yanf M."/>
            <person name="Daum C."/>
            <person name="Ng V."/>
            <person name="Clum A."/>
            <person name="Steindorff A."/>
            <person name="Ohm R."/>
            <person name="Martin F."/>
            <person name="Silar P."/>
            <person name="Natvig D."/>
            <person name="Lalanne C."/>
            <person name="Gautier V."/>
            <person name="Ament-velasquez S.L."/>
            <person name="Kruys A."/>
            <person name="Hutchinson M.I."/>
            <person name="Powell A.J."/>
            <person name="Barry K."/>
            <person name="Miller A.N."/>
            <person name="Grigoriev I.V."/>
            <person name="Debuchy R."/>
            <person name="Gladieux P."/>
            <person name="Thoren M.H."/>
            <person name="Johannesson H."/>
        </authorList>
    </citation>
    <scope>NUCLEOTIDE SEQUENCE</scope>
    <source>
        <strain evidence="2">SMH3187-1</strain>
    </source>
</reference>
<accession>A0AA40F181</accession>